<dbReference type="EMBL" id="SCWF01000003">
    <property type="protein sequence ID" value="TDM14707.1"/>
    <property type="molecule type" value="Genomic_DNA"/>
</dbReference>
<reference evidence="1 2" key="1">
    <citation type="submission" date="2019-01" db="EMBL/GenBank/DDBJ databases">
        <title>Draft genome sequences of the type strains of six Macrococcus species.</title>
        <authorList>
            <person name="Mazhar S."/>
            <person name="Altermann E."/>
            <person name="Hill C."/>
            <person name="Mcauliffe O."/>
        </authorList>
    </citation>
    <scope>NUCLEOTIDE SEQUENCE [LARGE SCALE GENOMIC DNA]</scope>
    <source>
        <strain evidence="1 2">ATCC 51825</strain>
    </source>
</reference>
<evidence type="ECO:0000313" key="2">
    <source>
        <dbReference type="Proteomes" id="UP000294843"/>
    </source>
</evidence>
<proteinExistence type="predicted"/>
<gene>
    <name evidence="1" type="ORF">ERX55_04645</name>
</gene>
<comment type="caution">
    <text evidence="1">The sequence shown here is derived from an EMBL/GenBank/DDBJ whole genome shotgun (WGS) entry which is preliminary data.</text>
</comment>
<protein>
    <submittedName>
        <fullName evidence="1">Uncharacterized protein</fullName>
    </submittedName>
</protein>
<name>A0A4R6C0Y6_9STAP</name>
<dbReference type="Proteomes" id="UP000294843">
    <property type="component" value="Unassembled WGS sequence"/>
</dbReference>
<dbReference type="OrthoDB" id="2418224at2"/>
<evidence type="ECO:0000313" key="1">
    <source>
        <dbReference type="EMBL" id="TDM14707.1"/>
    </source>
</evidence>
<organism evidence="1 2">
    <name type="scientific">Macrococcus bovicus</name>
    <dbReference type="NCBI Taxonomy" id="69968"/>
    <lineage>
        <taxon>Bacteria</taxon>
        <taxon>Bacillati</taxon>
        <taxon>Bacillota</taxon>
        <taxon>Bacilli</taxon>
        <taxon>Bacillales</taxon>
        <taxon>Staphylococcaceae</taxon>
        <taxon>Macrococcus</taxon>
    </lineage>
</organism>
<dbReference type="RefSeq" id="WP_133451432.1">
    <property type="nucleotide sequence ID" value="NZ_SCWF01000003.1"/>
</dbReference>
<keyword evidence="2" id="KW-1185">Reference proteome</keyword>
<sequence>MLKDRLKFIILYELRKGTVLANFFGWIDTELLKDSFIEMKREGLISGEVIVDDLVVLKDIEITEKGRLELVDMLDDPEYEKGYQLCCENNRLKDWVYGGV</sequence>
<accession>A0A4R6C0Y6</accession>
<dbReference type="AlphaFoldDB" id="A0A4R6C0Y6"/>